<dbReference type="OrthoDB" id="9770306at2"/>
<evidence type="ECO:0000313" key="3">
    <source>
        <dbReference type="Proteomes" id="UP000215086"/>
    </source>
</evidence>
<dbReference type="AlphaFoldDB" id="A0A286R9Z9"/>
<evidence type="ECO:0000259" key="1">
    <source>
        <dbReference type="Pfam" id="PF02754"/>
    </source>
</evidence>
<name>A0A286R9Z9_9BACT</name>
<gene>
    <name evidence="2" type="ORF">THTE_0171</name>
</gene>
<organism evidence="2 3">
    <name type="scientific">Thermogutta terrifontis</name>
    <dbReference type="NCBI Taxonomy" id="1331910"/>
    <lineage>
        <taxon>Bacteria</taxon>
        <taxon>Pseudomonadati</taxon>
        <taxon>Planctomycetota</taxon>
        <taxon>Planctomycetia</taxon>
        <taxon>Pirellulales</taxon>
        <taxon>Thermoguttaceae</taxon>
        <taxon>Thermogutta</taxon>
    </lineage>
</organism>
<feature type="domain" description="Cysteine-rich" evidence="1">
    <location>
        <begin position="148"/>
        <end position="232"/>
    </location>
</feature>
<dbReference type="GO" id="GO:0016491">
    <property type="term" value="F:oxidoreductase activity"/>
    <property type="evidence" value="ECO:0007669"/>
    <property type="project" value="UniProtKB-ARBA"/>
</dbReference>
<evidence type="ECO:0000313" key="2">
    <source>
        <dbReference type="EMBL" id="ASV72773.1"/>
    </source>
</evidence>
<sequence>MIRIGDNGLPQWDYPRYEAGEKVALFIPCYIDQFYPQIAQAVVEILHRLGIPLVYPEEQTCCGQPAFNSGYWEEARRVIRHFCRVFAPYRYIVCPSGSCTAMCRVFFEQADPENPQVGEVGRRVFEFTEFLVNVLGVTDLGARFPHKVTLHSGCHGRRELGILEQPITLLKNVKDLIYCELPNIEECCGFGGTFSVKMPGTSIAMGESKAANILRSRADVVTSVDISCLMHVGGIMRRKPEMRHIRVLHIAEILNSRE</sequence>
<dbReference type="GO" id="GO:0005829">
    <property type="term" value="C:cytosol"/>
    <property type="evidence" value="ECO:0007669"/>
    <property type="project" value="TreeGrafter"/>
</dbReference>
<reference evidence="2 3" key="1">
    <citation type="journal article" name="Front. Microbiol.">
        <title>Sugar Metabolism of the First Thermophilic Planctomycete Thermogutta terrifontis: Comparative Genomic and Transcriptomic Approaches.</title>
        <authorList>
            <person name="Elcheninov A.G."/>
            <person name="Menzel P."/>
            <person name="Gudbergsdottir S.R."/>
            <person name="Slesarev A.I."/>
            <person name="Kadnikov V.V."/>
            <person name="Krogh A."/>
            <person name="Bonch-Osmolovskaya E.A."/>
            <person name="Peng X."/>
            <person name="Kublanov I.V."/>
        </authorList>
    </citation>
    <scope>NUCLEOTIDE SEQUENCE [LARGE SCALE GENOMIC DNA]</scope>
    <source>
        <strain evidence="2 3">R1</strain>
    </source>
</reference>
<feature type="domain" description="Cysteine-rich" evidence="1">
    <location>
        <begin position="23"/>
        <end position="102"/>
    </location>
</feature>
<dbReference type="KEGG" id="ttf:THTE_0171"/>
<dbReference type="Pfam" id="PF02754">
    <property type="entry name" value="CCG"/>
    <property type="match status" value="2"/>
</dbReference>
<dbReference type="PANTHER" id="PTHR30296">
    <property type="entry name" value="UNCHARACTERIZED PROTEIN YKGE"/>
    <property type="match status" value="1"/>
</dbReference>
<accession>A0A286R9Z9</accession>
<dbReference type="PANTHER" id="PTHR30296:SF0">
    <property type="entry name" value="LACTATE UTILIZATION PROTEIN A"/>
    <property type="match status" value="1"/>
</dbReference>
<dbReference type="Proteomes" id="UP000215086">
    <property type="component" value="Chromosome"/>
</dbReference>
<proteinExistence type="predicted"/>
<dbReference type="RefSeq" id="WP_095413601.1">
    <property type="nucleotide sequence ID" value="NZ_CP018477.1"/>
</dbReference>
<dbReference type="EMBL" id="CP018477">
    <property type="protein sequence ID" value="ASV72773.1"/>
    <property type="molecule type" value="Genomic_DNA"/>
</dbReference>
<protein>
    <submittedName>
        <fullName evidence="2">Putative L-lactate dehydrogenase, Fe-S oxidoreductase subunit YkgE</fullName>
    </submittedName>
</protein>
<keyword evidence="3" id="KW-1185">Reference proteome</keyword>
<dbReference type="InterPro" id="IPR004017">
    <property type="entry name" value="Cys_rich_dom"/>
</dbReference>